<protein>
    <submittedName>
        <fullName evidence="1">Uncharacterized protein</fullName>
    </submittedName>
</protein>
<organism evidence="1 2">
    <name type="scientific">Rhodofomes roseus</name>
    <dbReference type="NCBI Taxonomy" id="34475"/>
    <lineage>
        <taxon>Eukaryota</taxon>
        <taxon>Fungi</taxon>
        <taxon>Dikarya</taxon>
        <taxon>Basidiomycota</taxon>
        <taxon>Agaricomycotina</taxon>
        <taxon>Agaricomycetes</taxon>
        <taxon>Polyporales</taxon>
        <taxon>Rhodofomes</taxon>
    </lineage>
</organism>
<feature type="non-terminal residue" evidence="1">
    <location>
        <position position="1"/>
    </location>
</feature>
<evidence type="ECO:0000313" key="2">
    <source>
        <dbReference type="Proteomes" id="UP000814176"/>
    </source>
</evidence>
<reference evidence="1 2" key="1">
    <citation type="journal article" date="2021" name="Environ. Microbiol.">
        <title>Gene family expansions and transcriptome signatures uncover fungal adaptations to wood decay.</title>
        <authorList>
            <person name="Hage H."/>
            <person name="Miyauchi S."/>
            <person name="Viragh M."/>
            <person name="Drula E."/>
            <person name="Min B."/>
            <person name="Chaduli D."/>
            <person name="Navarro D."/>
            <person name="Favel A."/>
            <person name="Norest M."/>
            <person name="Lesage-Meessen L."/>
            <person name="Balint B."/>
            <person name="Merenyi Z."/>
            <person name="de Eugenio L."/>
            <person name="Morin E."/>
            <person name="Martinez A.T."/>
            <person name="Baldrian P."/>
            <person name="Stursova M."/>
            <person name="Martinez M.J."/>
            <person name="Novotny C."/>
            <person name="Magnuson J.K."/>
            <person name="Spatafora J.W."/>
            <person name="Maurice S."/>
            <person name="Pangilinan J."/>
            <person name="Andreopoulos W."/>
            <person name="LaButti K."/>
            <person name="Hundley H."/>
            <person name="Na H."/>
            <person name="Kuo A."/>
            <person name="Barry K."/>
            <person name="Lipzen A."/>
            <person name="Henrissat B."/>
            <person name="Riley R."/>
            <person name="Ahrendt S."/>
            <person name="Nagy L.G."/>
            <person name="Grigoriev I.V."/>
            <person name="Martin F."/>
            <person name="Rosso M.N."/>
        </authorList>
    </citation>
    <scope>NUCLEOTIDE SEQUENCE [LARGE SCALE GENOMIC DNA]</scope>
    <source>
        <strain evidence="1 2">CIRM-BRFM 1785</strain>
    </source>
</reference>
<dbReference type="PANTHER" id="PTHR31912">
    <property type="entry name" value="IP13529P"/>
    <property type="match status" value="1"/>
</dbReference>
<dbReference type="PANTHER" id="PTHR31912:SF34">
    <property type="entry name" value="NOTOCHORD-RELATED PROTEIN"/>
    <property type="match status" value="1"/>
</dbReference>
<proteinExistence type="predicted"/>
<sequence>ACRGKREAVEELQTKSGVKDKTAQYWIDVVLARAQQTQKRRFYGDAKERDARMSDARRLKGEARKKMKETITDEIQEEIHDWLVQQPPDSFAALPENSPLRAEVRPGDHYNVLLGIPGLNVHEDTPIEILHTYLLGHDKYLWHSTTREWDKKREELFAQRLQSSSIDGLSIISLRADYMLQYKNSLIGKHFKALQQLGVFHLHGGLCDPLIFDLWKATGELGALIWVGEISDMDQYVADLEVLIANVLDIWAIIDPGRIIVKAKCHLLDHILADVRKFGPAVLYSTEIFECWNSIFRFCSVLSNHQAPSKDIAHALADLECFKHIVSGGWWKDAGGNPIQASASVREFLQTAPALQRCLGWVDPMILRQAMPRFRESDVQDDESGAVKFVRQNAGARSFYEEKSGWIRCKYLISQSRDVCKRGSWVFYRTQAAADAAAVREFTAATSEGSARVLVRRYIISDCNDKHYNMPVLTPADDAVDELQPKDVLYIFNAQHDCCTAGCSATTTTPVIQEGRETKRTRNVWTHAKTERYILNMHALHNAALLRQTLPRDLTAPKYYVEDRVAKHREISASLRISGPAKRAEAKVKAAETRARNKAAK</sequence>
<comment type="caution">
    <text evidence="1">The sequence shown here is derived from an EMBL/GenBank/DDBJ whole genome shotgun (WGS) entry which is preliminary data.</text>
</comment>
<dbReference type="Proteomes" id="UP000814176">
    <property type="component" value="Unassembled WGS sequence"/>
</dbReference>
<evidence type="ECO:0000313" key="1">
    <source>
        <dbReference type="EMBL" id="KAH9837659.1"/>
    </source>
</evidence>
<dbReference type="RefSeq" id="XP_047779697.1">
    <property type="nucleotide sequence ID" value="XM_047920506.1"/>
</dbReference>
<dbReference type="GeneID" id="72001238"/>
<name>A0ABQ8KI32_9APHY</name>
<keyword evidence="2" id="KW-1185">Reference proteome</keyword>
<dbReference type="EMBL" id="JADCUA010000008">
    <property type="protein sequence ID" value="KAH9837659.1"/>
    <property type="molecule type" value="Genomic_DNA"/>
</dbReference>
<accession>A0ABQ8KI32</accession>
<gene>
    <name evidence="1" type="ORF">C8Q71DRAFT_706460</name>
</gene>